<evidence type="ECO:0000313" key="3">
    <source>
        <dbReference type="Proteomes" id="UP001178507"/>
    </source>
</evidence>
<dbReference type="AlphaFoldDB" id="A0AA36J8B3"/>
<proteinExistence type="predicted"/>
<dbReference type="Proteomes" id="UP001178507">
    <property type="component" value="Unassembled WGS sequence"/>
</dbReference>
<feature type="region of interest" description="Disordered" evidence="1">
    <location>
        <begin position="1"/>
        <end position="21"/>
    </location>
</feature>
<organism evidence="2 3">
    <name type="scientific">Effrenium voratum</name>
    <dbReference type="NCBI Taxonomy" id="2562239"/>
    <lineage>
        <taxon>Eukaryota</taxon>
        <taxon>Sar</taxon>
        <taxon>Alveolata</taxon>
        <taxon>Dinophyceae</taxon>
        <taxon>Suessiales</taxon>
        <taxon>Symbiodiniaceae</taxon>
        <taxon>Effrenium</taxon>
    </lineage>
</organism>
<name>A0AA36J8B3_9DINO</name>
<gene>
    <name evidence="2" type="ORF">EVOR1521_LOCUS24186</name>
</gene>
<dbReference type="EMBL" id="CAUJNA010003392">
    <property type="protein sequence ID" value="CAJ1400947.1"/>
    <property type="molecule type" value="Genomic_DNA"/>
</dbReference>
<sequence length="427" mass="50388">MEALPEDLEQEPRKKQDLEQQRVREQLEKERQQLEEIRKEHLRKEQELLKERQHLEELKREQMRQLEQQKREEMQRLQQEQLRQQQMQQEQLRQQQLQQEQLRQQQIQKEKLLQQQMQQEQMRQQQMQQEQLRQQQMQQMQQRQQEQLRQQQMQQMQQEQMRQQQMQQMQQEQIRQQQMQAQQLQMQQLQMQGQLGGQVQVVPVMVQMIGQEANRSASTTASEKDESEEKLAVVPVSSSGQGPIFGSQHHFHQKNVTMGVLSADARTFTKNANKGRLSIVCENRVHFKGVVRYAVQFTEGELCSADGVGFILSSDLPCTKNIQRIISVFANRTGRICVRVHEEVERCKQRVKCLELGDWLEVISDLDQQTVTFVVWPQDESPPTWATVSFGDVLDKARSRISSLPRSPCGYLAVVMKHMGVSVRLGS</sequence>
<evidence type="ECO:0000313" key="2">
    <source>
        <dbReference type="EMBL" id="CAJ1400947.1"/>
    </source>
</evidence>
<comment type="caution">
    <text evidence="2">The sequence shown here is derived from an EMBL/GenBank/DDBJ whole genome shotgun (WGS) entry which is preliminary data.</text>
</comment>
<keyword evidence="3" id="KW-1185">Reference proteome</keyword>
<accession>A0AA36J8B3</accession>
<evidence type="ECO:0000256" key="1">
    <source>
        <dbReference type="SAM" id="MobiDB-lite"/>
    </source>
</evidence>
<protein>
    <submittedName>
        <fullName evidence="2">Uncharacterized protein</fullName>
    </submittedName>
</protein>
<reference evidence="2" key="1">
    <citation type="submission" date="2023-08" db="EMBL/GenBank/DDBJ databases">
        <authorList>
            <person name="Chen Y."/>
            <person name="Shah S."/>
            <person name="Dougan E. K."/>
            <person name="Thang M."/>
            <person name="Chan C."/>
        </authorList>
    </citation>
    <scope>NUCLEOTIDE SEQUENCE</scope>
</reference>
<feature type="compositionally biased region" description="Basic and acidic residues" evidence="1">
    <location>
        <begin position="10"/>
        <end position="21"/>
    </location>
</feature>